<evidence type="ECO:0000313" key="3">
    <source>
        <dbReference type="Proteomes" id="UP001165395"/>
    </source>
</evidence>
<keyword evidence="1" id="KW-0812">Transmembrane</keyword>
<name>A0ABS8D6T1_9NEIS</name>
<sequence length="229" mass="24308">MKLRNSAVNLGFTLVEMAIVLLIISVLVGGILKGQAMINTARVHAFVSDLKSIQLAYQTFVSKYHHIPGDWSEASSAIPGAVNCEVDCNMGQIDSARKSIIAFNQMSAAGLLSGSYNGIGDVGSSENSPTNPWGGIMQIGVDNQFLNSSSASRMNLKTGGLIPAVILKDIDQTLDDGSAKSGGFRFSSWQNNLQKTAVEGCVETVQGHLQWSVNPDTTSSNCSGAYLFD</sequence>
<dbReference type="EMBL" id="JAJBZT010000004">
    <property type="protein sequence ID" value="MCB6183686.1"/>
    <property type="molecule type" value="Genomic_DNA"/>
</dbReference>
<dbReference type="Gene3D" id="3.30.700.10">
    <property type="entry name" value="Glycoprotein, Type 4 Pilin"/>
    <property type="match status" value="1"/>
</dbReference>
<comment type="caution">
    <text evidence="2">The sequence shown here is derived from an EMBL/GenBank/DDBJ whole genome shotgun (WGS) entry which is preliminary data.</text>
</comment>
<evidence type="ECO:0000313" key="2">
    <source>
        <dbReference type="EMBL" id="MCB6183686.1"/>
    </source>
</evidence>
<dbReference type="Proteomes" id="UP001165395">
    <property type="component" value="Unassembled WGS sequence"/>
</dbReference>
<keyword evidence="1" id="KW-0472">Membrane</keyword>
<dbReference type="SUPFAM" id="SSF54523">
    <property type="entry name" value="Pili subunits"/>
    <property type="match status" value="1"/>
</dbReference>
<protein>
    <submittedName>
        <fullName evidence="2">Prepilin-type N-terminal cleavage/methylation domain-containing protein</fullName>
    </submittedName>
</protein>
<dbReference type="InterPro" id="IPR045584">
    <property type="entry name" value="Pilin-like"/>
</dbReference>
<proteinExistence type="predicted"/>
<keyword evidence="3" id="KW-1185">Reference proteome</keyword>
<dbReference type="NCBIfam" id="TIGR02532">
    <property type="entry name" value="IV_pilin_GFxxxE"/>
    <property type="match status" value="1"/>
</dbReference>
<feature type="transmembrane region" description="Helical" evidence="1">
    <location>
        <begin position="12"/>
        <end position="32"/>
    </location>
</feature>
<gene>
    <name evidence="2" type="ORF">LIN78_09000</name>
</gene>
<reference evidence="2" key="1">
    <citation type="submission" date="2021-10" db="EMBL/GenBank/DDBJ databases">
        <title>The complete genome sequence of Leeia sp. TBRC 13508.</title>
        <authorList>
            <person name="Charoenyingcharoen P."/>
            <person name="Yukphan P."/>
        </authorList>
    </citation>
    <scope>NUCLEOTIDE SEQUENCE</scope>
    <source>
        <strain evidence="2">TBRC 13508</strain>
    </source>
</reference>
<dbReference type="RefSeq" id="WP_227180464.1">
    <property type="nucleotide sequence ID" value="NZ_JAJBZT010000004.1"/>
</dbReference>
<organism evidence="2 3">
    <name type="scientific">Leeia speluncae</name>
    <dbReference type="NCBI Taxonomy" id="2884804"/>
    <lineage>
        <taxon>Bacteria</taxon>
        <taxon>Pseudomonadati</taxon>
        <taxon>Pseudomonadota</taxon>
        <taxon>Betaproteobacteria</taxon>
        <taxon>Neisseriales</taxon>
        <taxon>Leeiaceae</taxon>
        <taxon>Leeia</taxon>
    </lineage>
</organism>
<accession>A0ABS8D6T1</accession>
<dbReference type="InterPro" id="IPR012902">
    <property type="entry name" value="N_methyl_site"/>
</dbReference>
<keyword evidence="1" id="KW-1133">Transmembrane helix</keyword>
<evidence type="ECO:0000256" key="1">
    <source>
        <dbReference type="SAM" id="Phobius"/>
    </source>
</evidence>